<dbReference type="OrthoDB" id="5341439at2"/>
<protein>
    <recommendedName>
        <fullName evidence="2">histidine kinase</fullName>
        <ecNumber evidence="2">2.7.13.3</ecNumber>
    </recommendedName>
</protein>
<dbReference type="InterPro" id="IPR000700">
    <property type="entry name" value="PAS-assoc_C"/>
</dbReference>
<dbReference type="PROSITE" id="PS50113">
    <property type="entry name" value="PAC"/>
    <property type="match status" value="1"/>
</dbReference>
<evidence type="ECO:0000313" key="15">
    <source>
        <dbReference type="EMBL" id="SDP60135.1"/>
    </source>
</evidence>
<feature type="transmembrane region" description="Helical" evidence="11">
    <location>
        <begin position="160"/>
        <end position="187"/>
    </location>
</feature>
<dbReference type="CDD" id="cd00082">
    <property type="entry name" value="HisKA"/>
    <property type="match status" value="1"/>
</dbReference>
<dbReference type="AlphaFoldDB" id="A0A1H0U2A8"/>
<dbReference type="InterPro" id="IPR001610">
    <property type="entry name" value="PAC"/>
</dbReference>
<evidence type="ECO:0000259" key="14">
    <source>
        <dbReference type="PROSITE" id="PS50113"/>
    </source>
</evidence>
<feature type="domain" description="Histidine kinase" evidence="12">
    <location>
        <begin position="390"/>
        <end position="629"/>
    </location>
</feature>
<dbReference type="InterPro" id="IPR003594">
    <property type="entry name" value="HATPase_dom"/>
</dbReference>
<evidence type="ECO:0000256" key="6">
    <source>
        <dbReference type="ARBA" id="ARBA00022777"/>
    </source>
</evidence>
<keyword evidence="16" id="KW-1185">Reference proteome</keyword>
<dbReference type="GO" id="GO:0000155">
    <property type="term" value="F:phosphorelay sensor kinase activity"/>
    <property type="evidence" value="ECO:0007669"/>
    <property type="project" value="InterPro"/>
</dbReference>
<proteinExistence type="predicted"/>
<dbReference type="CDD" id="cd00130">
    <property type="entry name" value="PAS"/>
    <property type="match status" value="1"/>
</dbReference>
<organism evidence="15 16">
    <name type="scientific">Desulforhopalus singaporensis</name>
    <dbReference type="NCBI Taxonomy" id="91360"/>
    <lineage>
        <taxon>Bacteria</taxon>
        <taxon>Pseudomonadati</taxon>
        <taxon>Thermodesulfobacteriota</taxon>
        <taxon>Desulfobulbia</taxon>
        <taxon>Desulfobulbales</taxon>
        <taxon>Desulfocapsaceae</taxon>
        <taxon>Desulforhopalus</taxon>
    </lineage>
</organism>
<evidence type="ECO:0000259" key="12">
    <source>
        <dbReference type="PROSITE" id="PS50109"/>
    </source>
</evidence>
<dbReference type="InterPro" id="IPR004358">
    <property type="entry name" value="Sig_transdc_His_kin-like_C"/>
</dbReference>
<dbReference type="Gene3D" id="3.30.450.20">
    <property type="entry name" value="PAS domain"/>
    <property type="match status" value="1"/>
</dbReference>
<keyword evidence="11" id="KW-0472">Membrane</keyword>
<keyword evidence="3" id="KW-0597">Phosphoprotein</keyword>
<dbReference type="EMBL" id="FNJI01000028">
    <property type="protein sequence ID" value="SDP60135.1"/>
    <property type="molecule type" value="Genomic_DNA"/>
</dbReference>
<evidence type="ECO:0000256" key="2">
    <source>
        <dbReference type="ARBA" id="ARBA00012438"/>
    </source>
</evidence>
<name>A0A1H0U2A8_9BACT</name>
<keyword evidence="7" id="KW-0067">ATP-binding</keyword>
<dbReference type="InterPro" id="IPR013767">
    <property type="entry name" value="PAS_fold"/>
</dbReference>
<sequence length="761" mass="87155">MENSHHPARNNAPVVDLSPDKSRKNRSIARRLTLGLMLTVAMVSFIVVAVIYMYEVKKAKTDLETRADNILSYQIRALEIPLWNIDYDYIKMIGKTISQNEPIAHIIIKDHFGRVAYSMEKKDLERSVYRSGTIYHNGAYVGEVALSLSIRFYQKDNEKLLFSFILIIFIILITIVIFSGLFIHLILKRPLSSLNQIVQAYAQEKYDYTLPDYRPYVEFQAFSSVLEQMGTRINEQLKKLQSAEEKYRNIFENAIEGIFQSTHQGRFISINPAMAHMMGYDSPEEVLASYYNIRTDFYVKPEDRILLTGLLEKNDRVFEFETKVHRKDGNQITVAISARNVRDSEGTPLYYEGFMRDITEEKRLQKQAEHRLQQVLHADKLASLGEVVAGVAHEINNPNSFITCNVPLLEETWQILKPLLDHDARQNPEKLHSGMTLTELCLDMEEIIGAIRSGSERINKIVVNLKDFVRIDTRREPEPVNLNLVIEKTFAIIGTQVRKSVNSSRIDVADNLPMVMGYFQKFEQIVTNLVLNAINAIDDKDKGRIVVRTGYDSEHRRVVLQVEDNGCGMEPKVVDRIFEPFFTTRRNEGGTGLGLSVSYNLAKENNGIVGVLSKPGTGTCFTLFFSEESTSGLQKEELRPTLLYAGNNDRILKSLKANLKESADMALAVLGDADDIFAIIKKRPEIDIIFLSFTRLEPEQWQLIWRITNTFPLLTLIVYSRYPEAIELKPPDMPAPEYLLFEPFRFKTIENIIDNATRLKL</sequence>
<evidence type="ECO:0000256" key="1">
    <source>
        <dbReference type="ARBA" id="ARBA00000085"/>
    </source>
</evidence>
<keyword evidence="5" id="KW-0547">Nucleotide-binding</keyword>
<keyword evidence="4" id="KW-0808">Transferase</keyword>
<evidence type="ECO:0000256" key="5">
    <source>
        <dbReference type="ARBA" id="ARBA00022741"/>
    </source>
</evidence>
<evidence type="ECO:0000256" key="8">
    <source>
        <dbReference type="ARBA" id="ARBA00023012"/>
    </source>
</evidence>
<feature type="domain" description="PAS" evidence="13">
    <location>
        <begin position="243"/>
        <end position="304"/>
    </location>
</feature>
<keyword evidence="9" id="KW-0175">Coiled coil</keyword>
<dbReference type="STRING" id="91360.SAMN05660330_03338"/>
<comment type="catalytic activity">
    <reaction evidence="1">
        <text>ATP + protein L-histidine = ADP + protein N-phospho-L-histidine.</text>
        <dbReference type="EC" id="2.7.13.3"/>
    </reaction>
</comment>
<keyword evidence="11" id="KW-1133">Transmembrane helix</keyword>
<feature type="domain" description="PAC" evidence="14">
    <location>
        <begin position="318"/>
        <end position="370"/>
    </location>
</feature>
<dbReference type="SMART" id="SM00091">
    <property type="entry name" value="PAS"/>
    <property type="match status" value="1"/>
</dbReference>
<gene>
    <name evidence="15" type="ORF">SAMN05660330_03338</name>
</gene>
<dbReference type="PROSITE" id="PS50112">
    <property type="entry name" value="PAS"/>
    <property type="match status" value="1"/>
</dbReference>
<dbReference type="PANTHER" id="PTHR43065">
    <property type="entry name" value="SENSOR HISTIDINE KINASE"/>
    <property type="match status" value="1"/>
</dbReference>
<dbReference type="NCBIfam" id="TIGR00229">
    <property type="entry name" value="sensory_box"/>
    <property type="match status" value="1"/>
</dbReference>
<accession>A0A1H0U2A8</accession>
<evidence type="ECO:0000256" key="11">
    <source>
        <dbReference type="SAM" id="Phobius"/>
    </source>
</evidence>
<dbReference type="InterPro" id="IPR036890">
    <property type="entry name" value="HATPase_C_sf"/>
</dbReference>
<feature type="transmembrane region" description="Helical" evidence="11">
    <location>
        <begin position="32"/>
        <end position="54"/>
    </location>
</feature>
<evidence type="ECO:0000259" key="13">
    <source>
        <dbReference type="PROSITE" id="PS50112"/>
    </source>
</evidence>
<dbReference type="InterPro" id="IPR003661">
    <property type="entry name" value="HisK_dim/P_dom"/>
</dbReference>
<dbReference type="SMART" id="SM00086">
    <property type="entry name" value="PAC"/>
    <property type="match status" value="1"/>
</dbReference>
<evidence type="ECO:0000256" key="7">
    <source>
        <dbReference type="ARBA" id="ARBA00022840"/>
    </source>
</evidence>
<dbReference type="Pfam" id="PF00989">
    <property type="entry name" value="PAS"/>
    <property type="match status" value="1"/>
</dbReference>
<dbReference type="InterPro" id="IPR035965">
    <property type="entry name" value="PAS-like_dom_sf"/>
</dbReference>
<evidence type="ECO:0000256" key="10">
    <source>
        <dbReference type="SAM" id="MobiDB-lite"/>
    </source>
</evidence>
<evidence type="ECO:0000256" key="9">
    <source>
        <dbReference type="SAM" id="Coils"/>
    </source>
</evidence>
<dbReference type="SUPFAM" id="SSF55785">
    <property type="entry name" value="PYP-like sensor domain (PAS domain)"/>
    <property type="match status" value="1"/>
</dbReference>
<feature type="region of interest" description="Disordered" evidence="10">
    <location>
        <begin position="1"/>
        <end position="20"/>
    </location>
</feature>
<dbReference type="Gene3D" id="3.30.565.10">
    <property type="entry name" value="Histidine kinase-like ATPase, C-terminal domain"/>
    <property type="match status" value="1"/>
</dbReference>
<evidence type="ECO:0000256" key="3">
    <source>
        <dbReference type="ARBA" id="ARBA00022553"/>
    </source>
</evidence>
<reference evidence="15 16" key="1">
    <citation type="submission" date="2016-10" db="EMBL/GenBank/DDBJ databases">
        <authorList>
            <person name="de Groot N.N."/>
        </authorList>
    </citation>
    <scope>NUCLEOTIDE SEQUENCE [LARGE SCALE GENOMIC DNA]</scope>
    <source>
        <strain evidence="15 16">DSM 12130</strain>
    </source>
</reference>
<dbReference type="SUPFAM" id="SSF55874">
    <property type="entry name" value="ATPase domain of HSP90 chaperone/DNA topoisomerase II/histidine kinase"/>
    <property type="match status" value="1"/>
</dbReference>
<dbReference type="InterPro" id="IPR000014">
    <property type="entry name" value="PAS"/>
</dbReference>
<dbReference type="RefSeq" id="WP_092224876.1">
    <property type="nucleotide sequence ID" value="NZ_FNJI01000028.1"/>
</dbReference>
<evidence type="ECO:0000256" key="4">
    <source>
        <dbReference type="ARBA" id="ARBA00022679"/>
    </source>
</evidence>
<keyword evidence="11" id="KW-0812">Transmembrane</keyword>
<dbReference type="Pfam" id="PF02518">
    <property type="entry name" value="HATPase_c"/>
    <property type="match status" value="1"/>
</dbReference>
<dbReference type="SMART" id="SM00387">
    <property type="entry name" value="HATPase_c"/>
    <property type="match status" value="1"/>
</dbReference>
<evidence type="ECO:0000313" key="16">
    <source>
        <dbReference type="Proteomes" id="UP000199073"/>
    </source>
</evidence>
<dbReference type="InterPro" id="IPR005467">
    <property type="entry name" value="His_kinase_dom"/>
</dbReference>
<dbReference type="EC" id="2.7.13.3" evidence="2"/>
<keyword evidence="6" id="KW-0418">Kinase</keyword>
<dbReference type="Gene3D" id="6.10.340.10">
    <property type="match status" value="1"/>
</dbReference>
<feature type="coiled-coil region" evidence="9">
    <location>
        <begin position="226"/>
        <end position="253"/>
    </location>
</feature>
<dbReference type="Gene3D" id="1.10.287.130">
    <property type="match status" value="1"/>
</dbReference>
<dbReference type="PROSITE" id="PS50109">
    <property type="entry name" value="HIS_KIN"/>
    <property type="match status" value="1"/>
</dbReference>
<dbReference type="Proteomes" id="UP000199073">
    <property type="component" value="Unassembled WGS sequence"/>
</dbReference>
<keyword evidence="8" id="KW-0902">Two-component regulatory system</keyword>
<dbReference type="PRINTS" id="PR00344">
    <property type="entry name" value="BCTRLSENSOR"/>
</dbReference>
<dbReference type="PANTHER" id="PTHR43065:SF42">
    <property type="entry name" value="TWO-COMPONENT SENSOR PPRA"/>
    <property type="match status" value="1"/>
</dbReference>